<dbReference type="AlphaFoldDB" id="A0A401NK65"/>
<dbReference type="Proteomes" id="UP000288216">
    <property type="component" value="Unassembled WGS sequence"/>
</dbReference>
<dbReference type="GO" id="GO:0005829">
    <property type="term" value="C:cytosol"/>
    <property type="evidence" value="ECO:0007669"/>
    <property type="project" value="TreeGrafter"/>
</dbReference>
<feature type="region of interest" description="Disordered" evidence="1">
    <location>
        <begin position="20"/>
        <end position="44"/>
    </location>
</feature>
<dbReference type="GO" id="GO:0009117">
    <property type="term" value="P:nucleotide metabolic process"/>
    <property type="evidence" value="ECO:0007669"/>
    <property type="project" value="InterPro"/>
</dbReference>
<dbReference type="GO" id="GO:0008253">
    <property type="term" value="F:5'-nucleotidase activity"/>
    <property type="evidence" value="ECO:0007669"/>
    <property type="project" value="InterPro"/>
</dbReference>
<dbReference type="GO" id="GO:0000166">
    <property type="term" value="F:nucleotide binding"/>
    <property type="evidence" value="ECO:0007669"/>
    <property type="project" value="InterPro"/>
</dbReference>
<organism evidence="2 3">
    <name type="scientific">Scyliorhinus torazame</name>
    <name type="common">Cloudy catshark</name>
    <name type="synonym">Catulus torazame</name>
    <dbReference type="NCBI Taxonomy" id="75743"/>
    <lineage>
        <taxon>Eukaryota</taxon>
        <taxon>Metazoa</taxon>
        <taxon>Chordata</taxon>
        <taxon>Craniata</taxon>
        <taxon>Vertebrata</taxon>
        <taxon>Chondrichthyes</taxon>
        <taxon>Elasmobranchii</taxon>
        <taxon>Galeomorphii</taxon>
        <taxon>Galeoidea</taxon>
        <taxon>Carcharhiniformes</taxon>
        <taxon>Scyliorhinidae</taxon>
        <taxon>Scyliorhinus</taxon>
    </lineage>
</organism>
<accession>A0A401NK65</accession>
<dbReference type="Pfam" id="PF06189">
    <property type="entry name" value="5-nucleotidase"/>
    <property type="match status" value="1"/>
</dbReference>
<dbReference type="GO" id="GO:0000287">
    <property type="term" value="F:magnesium ion binding"/>
    <property type="evidence" value="ECO:0007669"/>
    <property type="project" value="InterPro"/>
</dbReference>
<sequence length="265" mass="29466">MSDTGLYALDDLNICAVPIPEGSSSTKRTRGANASTKPPSDRDRNQLQVQLESKPHQAITIAVSSRTLFNMADERAIYESDGLESYVKYQLDHENEPLKKGLAFALMKALETVNFRLHELYPGSDEIFDIVLMTNNHAQVGVRLINSINHYGLSIERFCMTGGTSPINYLKAYHTNLYLSSDPMKVANALSEGKDGIAAATMCHLDKDAQLSEKQLRVAFDGDSFIQQEQEDKSMKGYMLSDSTSDHEAKSASQVWITVKPEFFS</sequence>
<keyword evidence="3" id="KW-1185">Reference proteome</keyword>
<dbReference type="PANTHER" id="PTHR31367">
    <property type="entry name" value="CYTOSOLIC 5'-NUCLEOTIDASE 1 FAMILY MEMBER"/>
    <property type="match status" value="1"/>
</dbReference>
<gene>
    <name evidence="2" type="ORF">scyTo_0014309</name>
</gene>
<evidence type="ECO:0000256" key="1">
    <source>
        <dbReference type="SAM" id="MobiDB-lite"/>
    </source>
</evidence>
<dbReference type="PANTHER" id="PTHR31367:SF5">
    <property type="entry name" value="CYTOSOLIC 5'-NUCLEOTIDASE 1A"/>
    <property type="match status" value="1"/>
</dbReference>
<evidence type="ECO:0008006" key="4">
    <source>
        <dbReference type="Google" id="ProtNLM"/>
    </source>
</evidence>
<feature type="compositionally biased region" description="Polar residues" evidence="1">
    <location>
        <begin position="22"/>
        <end position="38"/>
    </location>
</feature>
<comment type="caution">
    <text evidence="2">The sequence shown here is derived from an EMBL/GenBank/DDBJ whole genome shotgun (WGS) entry which is preliminary data.</text>
</comment>
<dbReference type="InterPro" id="IPR010394">
    <property type="entry name" value="5-nucleotidase"/>
</dbReference>
<proteinExistence type="predicted"/>
<dbReference type="STRING" id="75743.A0A401NK65"/>
<dbReference type="EMBL" id="BFAA01007628">
    <property type="protein sequence ID" value="GCB61264.1"/>
    <property type="molecule type" value="Genomic_DNA"/>
</dbReference>
<reference evidence="2 3" key="1">
    <citation type="journal article" date="2018" name="Nat. Ecol. Evol.">
        <title>Shark genomes provide insights into elasmobranch evolution and the origin of vertebrates.</title>
        <authorList>
            <person name="Hara Y"/>
            <person name="Yamaguchi K"/>
            <person name="Onimaru K"/>
            <person name="Kadota M"/>
            <person name="Koyanagi M"/>
            <person name="Keeley SD"/>
            <person name="Tatsumi K"/>
            <person name="Tanaka K"/>
            <person name="Motone F"/>
            <person name="Kageyama Y"/>
            <person name="Nozu R"/>
            <person name="Adachi N"/>
            <person name="Nishimura O"/>
            <person name="Nakagawa R"/>
            <person name="Tanegashima C"/>
            <person name="Kiyatake I"/>
            <person name="Matsumoto R"/>
            <person name="Murakumo K"/>
            <person name="Nishida K"/>
            <person name="Terakita A"/>
            <person name="Kuratani S"/>
            <person name="Sato K"/>
            <person name="Hyodo S Kuraku.S."/>
        </authorList>
    </citation>
    <scope>NUCLEOTIDE SEQUENCE [LARGE SCALE GENOMIC DNA]</scope>
</reference>
<evidence type="ECO:0000313" key="2">
    <source>
        <dbReference type="EMBL" id="GCB61264.1"/>
    </source>
</evidence>
<name>A0A401NK65_SCYTO</name>
<dbReference type="GO" id="GO:0046085">
    <property type="term" value="P:adenosine metabolic process"/>
    <property type="evidence" value="ECO:0007669"/>
    <property type="project" value="TreeGrafter"/>
</dbReference>
<dbReference type="OrthoDB" id="9994138at2759"/>
<protein>
    <recommendedName>
        <fullName evidence="4">5'-nucleotidase</fullName>
    </recommendedName>
</protein>
<evidence type="ECO:0000313" key="3">
    <source>
        <dbReference type="Proteomes" id="UP000288216"/>
    </source>
</evidence>